<protein>
    <submittedName>
        <fullName evidence="4">AB hydrolase-1 domain-containing protein</fullName>
    </submittedName>
</protein>
<evidence type="ECO:0000313" key="3">
    <source>
        <dbReference type="Proteomes" id="UP000887575"/>
    </source>
</evidence>
<evidence type="ECO:0000256" key="1">
    <source>
        <dbReference type="SAM" id="MobiDB-lite"/>
    </source>
</evidence>
<name>A0AAF3F4J5_9BILA</name>
<proteinExistence type="predicted"/>
<evidence type="ECO:0000313" key="4">
    <source>
        <dbReference type="WBParaSite" id="MBELARI_LOCUS21495"/>
    </source>
</evidence>
<organism evidence="3 4">
    <name type="scientific">Mesorhabditis belari</name>
    <dbReference type="NCBI Taxonomy" id="2138241"/>
    <lineage>
        <taxon>Eukaryota</taxon>
        <taxon>Metazoa</taxon>
        <taxon>Ecdysozoa</taxon>
        <taxon>Nematoda</taxon>
        <taxon>Chromadorea</taxon>
        <taxon>Rhabditida</taxon>
        <taxon>Rhabditina</taxon>
        <taxon>Rhabditomorpha</taxon>
        <taxon>Rhabditoidea</taxon>
        <taxon>Rhabditidae</taxon>
        <taxon>Mesorhabditinae</taxon>
        <taxon>Mesorhabditis</taxon>
    </lineage>
</organism>
<evidence type="ECO:0000259" key="2">
    <source>
        <dbReference type="Pfam" id="PF12697"/>
    </source>
</evidence>
<sequence length="279" mass="31372">MTENGQNGHPEQNGQENGQPTAVTEAFEKIQDLQIGYCRYGNGPNNMLFICGAVGCYKKDWPSSVLQQFDPALVTIICIDPPGYGTSRPPDRKQEVNRCMKDSVFCLELMNKLDLNPFTIVGWSEGARTAVHVAASGKQKVNRMILLAAGTKVDQRGAWAFRGMRDTDLWLPNARAPYLAHYSNDFLKKQWADLCDVVQEVFDMMGGRFTSDLVLSSIKCPSLIMTGGQDRFCTDPKVNFTPVLKNCRVETHLHGGHDFHIKYAKWFAEKVQNFIKETQ</sequence>
<dbReference type="InterPro" id="IPR000073">
    <property type="entry name" value="AB_hydrolase_1"/>
</dbReference>
<dbReference type="Gene3D" id="3.40.50.1820">
    <property type="entry name" value="alpha/beta hydrolase"/>
    <property type="match status" value="1"/>
</dbReference>
<dbReference type="PANTHER" id="PTHR46331:SF2">
    <property type="entry name" value="VALACYCLOVIR HYDROLASE"/>
    <property type="match status" value="1"/>
</dbReference>
<dbReference type="PANTHER" id="PTHR46331">
    <property type="entry name" value="VALACYCLOVIR HYDROLASE"/>
    <property type="match status" value="1"/>
</dbReference>
<keyword evidence="3" id="KW-1185">Reference proteome</keyword>
<dbReference type="InterPro" id="IPR029058">
    <property type="entry name" value="AB_hydrolase_fold"/>
</dbReference>
<dbReference type="Pfam" id="PF12697">
    <property type="entry name" value="Abhydrolase_6"/>
    <property type="match status" value="1"/>
</dbReference>
<dbReference type="GO" id="GO:0017171">
    <property type="term" value="F:serine hydrolase activity"/>
    <property type="evidence" value="ECO:0007669"/>
    <property type="project" value="TreeGrafter"/>
</dbReference>
<dbReference type="WBParaSite" id="MBELARI_LOCUS21495">
    <property type="protein sequence ID" value="MBELARI_LOCUS21495"/>
    <property type="gene ID" value="MBELARI_LOCUS21495"/>
</dbReference>
<dbReference type="Proteomes" id="UP000887575">
    <property type="component" value="Unassembled WGS sequence"/>
</dbReference>
<reference evidence="4" key="1">
    <citation type="submission" date="2024-02" db="UniProtKB">
        <authorList>
            <consortium name="WormBaseParasite"/>
        </authorList>
    </citation>
    <scope>IDENTIFICATION</scope>
</reference>
<dbReference type="SUPFAM" id="SSF53474">
    <property type="entry name" value="alpha/beta-Hydrolases"/>
    <property type="match status" value="1"/>
</dbReference>
<feature type="domain" description="AB hydrolase-1" evidence="2">
    <location>
        <begin position="48"/>
        <end position="269"/>
    </location>
</feature>
<feature type="region of interest" description="Disordered" evidence="1">
    <location>
        <begin position="1"/>
        <end position="20"/>
    </location>
</feature>
<dbReference type="AlphaFoldDB" id="A0AAF3F4J5"/>
<accession>A0AAF3F4J5</accession>